<protein>
    <submittedName>
        <fullName evidence="4">CSD domain-containing protein</fullName>
    </submittedName>
</protein>
<reference evidence="2 3" key="2">
    <citation type="submission" date="2018-11" db="EMBL/GenBank/DDBJ databases">
        <authorList>
            <consortium name="Pathogen Informatics"/>
        </authorList>
    </citation>
    <scope>NUCLEOTIDE SEQUENCE [LARGE SCALE GENOMIC DNA]</scope>
</reference>
<dbReference type="STRING" id="6205.A0A0R3WUD6"/>
<accession>A0A0R3WUD6</accession>
<organism evidence="4">
    <name type="scientific">Hydatigena taeniaeformis</name>
    <name type="common">Feline tapeworm</name>
    <name type="synonym">Taenia taeniaeformis</name>
    <dbReference type="NCBI Taxonomy" id="6205"/>
    <lineage>
        <taxon>Eukaryota</taxon>
        <taxon>Metazoa</taxon>
        <taxon>Spiralia</taxon>
        <taxon>Lophotrochozoa</taxon>
        <taxon>Platyhelminthes</taxon>
        <taxon>Cestoda</taxon>
        <taxon>Eucestoda</taxon>
        <taxon>Cyclophyllidea</taxon>
        <taxon>Taeniidae</taxon>
        <taxon>Hydatigera</taxon>
    </lineage>
</organism>
<dbReference type="OrthoDB" id="45365at2759"/>
<dbReference type="EMBL" id="UYWX01004230">
    <property type="protein sequence ID" value="VDM24756.1"/>
    <property type="molecule type" value="Genomic_DNA"/>
</dbReference>
<evidence type="ECO:0000313" key="2">
    <source>
        <dbReference type="EMBL" id="VDM24756.1"/>
    </source>
</evidence>
<sequence length="79" mass="8625">MGLGFCRFVERSRLYSPTGGETGSAEISEQKDGSPAIVATVTTDDHRLVGPGDRVKFFAEVRNGVYHHLLVVFQKSVTV</sequence>
<name>A0A0R3WUD6_HYDTA</name>
<evidence type="ECO:0000313" key="4">
    <source>
        <dbReference type="WBParaSite" id="TTAC_0000437601-mRNA-1"/>
    </source>
</evidence>
<feature type="region of interest" description="Disordered" evidence="1">
    <location>
        <begin position="16"/>
        <end position="35"/>
    </location>
</feature>
<keyword evidence="3" id="KW-1185">Reference proteome</keyword>
<proteinExistence type="predicted"/>
<dbReference type="Proteomes" id="UP000274429">
    <property type="component" value="Unassembled WGS sequence"/>
</dbReference>
<evidence type="ECO:0000256" key="1">
    <source>
        <dbReference type="SAM" id="MobiDB-lite"/>
    </source>
</evidence>
<evidence type="ECO:0000313" key="3">
    <source>
        <dbReference type="Proteomes" id="UP000274429"/>
    </source>
</evidence>
<dbReference type="WBParaSite" id="TTAC_0000437601-mRNA-1">
    <property type="protein sequence ID" value="TTAC_0000437601-mRNA-1"/>
    <property type="gene ID" value="TTAC_0000437601"/>
</dbReference>
<dbReference type="AlphaFoldDB" id="A0A0R3WUD6"/>
<reference evidence="4" key="1">
    <citation type="submission" date="2017-02" db="UniProtKB">
        <authorList>
            <consortium name="WormBaseParasite"/>
        </authorList>
    </citation>
    <scope>IDENTIFICATION</scope>
</reference>
<gene>
    <name evidence="2" type="ORF">TTAC_LOCUS4362</name>
</gene>